<dbReference type="OrthoDB" id="9767863at2"/>
<feature type="transmembrane region" description="Helical" evidence="1">
    <location>
        <begin position="228"/>
        <end position="244"/>
    </location>
</feature>
<feature type="transmembrane region" description="Helical" evidence="1">
    <location>
        <begin position="206"/>
        <end position="223"/>
    </location>
</feature>
<keyword evidence="3" id="KW-0012">Acyltransferase</keyword>
<dbReference type="RefSeq" id="WP_092777749.1">
    <property type="nucleotide sequence ID" value="NZ_FORA01000001.1"/>
</dbReference>
<dbReference type="PANTHER" id="PTHR23028:SF53">
    <property type="entry name" value="ACYL_TRANSF_3 DOMAIN-CONTAINING PROTEIN"/>
    <property type="match status" value="1"/>
</dbReference>
<name>A0A1I3IP15_9RHOB</name>
<evidence type="ECO:0000313" key="4">
    <source>
        <dbReference type="Proteomes" id="UP000199110"/>
    </source>
</evidence>
<dbReference type="InterPro" id="IPR002656">
    <property type="entry name" value="Acyl_transf_3_dom"/>
</dbReference>
<dbReference type="AlphaFoldDB" id="A0A1I3IP15"/>
<feature type="transmembrane region" description="Helical" evidence="1">
    <location>
        <begin position="183"/>
        <end position="200"/>
    </location>
</feature>
<keyword evidence="3" id="KW-0808">Transferase</keyword>
<dbReference type="GO" id="GO:0009103">
    <property type="term" value="P:lipopolysaccharide biosynthetic process"/>
    <property type="evidence" value="ECO:0007669"/>
    <property type="project" value="TreeGrafter"/>
</dbReference>
<dbReference type="GO" id="GO:0016020">
    <property type="term" value="C:membrane"/>
    <property type="evidence" value="ECO:0007669"/>
    <property type="project" value="TreeGrafter"/>
</dbReference>
<dbReference type="Pfam" id="PF01757">
    <property type="entry name" value="Acyl_transf_3"/>
    <property type="match status" value="1"/>
</dbReference>
<keyword evidence="1" id="KW-0472">Membrane</keyword>
<sequence length="352" mass="38340">MRLAEASEGRDNNLNLLRFVAAFAVLVSHAWPLASGRGTMEPLEGLIGHSLGAVAVTVFFVASGFLITGSWVRRPQVADFVAARVLRLFPALLVVLLATVVILGPWLTDLSPRAYVADPLTWTYLPRNLSLALLQYDLPGVFRTAPYPEAINGSLWTLFHEAACYALVLALGVAGWITGRMGAVFAAYAVFYLGGAAVGFDGRLGLFHGLSLPFVLGMAGWVWRDRIVLIWPVGLALLALALVSRDMPWAAEMLVLALAYWTALLAYRPGGMLRRWNRMGDYSYGIYIWAFPVQQVVVHAFGPMTPLANIALSAGPVLILAVLSWHLVERPALAARPRLVARLRATEASPIR</sequence>
<reference evidence="3 4" key="1">
    <citation type="submission" date="2016-10" db="EMBL/GenBank/DDBJ databases">
        <authorList>
            <person name="de Groot N.N."/>
        </authorList>
    </citation>
    <scope>NUCLEOTIDE SEQUENCE [LARGE SCALE GENOMIC DNA]</scope>
    <source>
        <strain evidence="3 4">DSM 19073</strain>
    </source>
</reference>
<dbReference type="STRING" id="390807.SAMN04488095_1043"/>
<protein>
    <submittedName>
        <fullName evidence="3">Peptidoglycan/LPS O-acetylase OafA/YrhL, contains acyltransferase and SGNH-hydrolase domains</fullName>
    </submittedName>
</protein>
<keyword evidence="1" id="KW-0812">Transmembrane</keyword>
<feature type="transmembrane region" description="Helical" evidence="1">
    <location>
        <begin position="16"/>
        <end position="34"/>
    </location>
</feature>
<gene>
    <name evidence="3" type="ORF">SAMN04488095_1043</name>
</gene>
<keyword evidence="4" id="KW-1185">Reference proteome</keyword>
<dbReference type="GO" id="GO:0016747">
    <property type="term" value="F:acyltransferase activity, transferring groups other than amino-acyl groups"/>
    <property type="evidence" value="ECO:0007669"/>
    <property type="project" value="InterPro"/>
</dbReference>
<evidence type="ECO:0000259" key="2">
    <source>
        <dbReference type="Pfam" id="PF01757"/>
    </source>
</evidence>
<feature type="transmembrane region" description="Helical" evidence="1">
    <location>
        <begin position="46"/>
        <end position="67"/>
    </location>
</feature>
<feature type="transmembrane region" description="Helical" evidence="1">
    <location>
        <begin position="250"/>
        <end position="270"/>
    </location>
</feature>
<feature type="transmembrane region" description="Helical" evidence="1">
    <location>
        <begin position="307"/>
        <end position="328"/>
    </location>
</feature>
<accession>A0A1I3IP15</accession>
<dbReference type="GO" id="GO:0016787">
    <property type="term" value="F:hydrolase activity"/>
    <property type="evidence" value="ECO:0007669"/>
    <property type="project" value="UniProtKB-KW"/>
</dbReference>
<dbReference type="EMBL" id="FORA01000001">
    <property type="protein sequence ID" value="SFI49513.1"/>
    <property type="molecule type" value="Genomic_DNA"/>
</dbReference>
<feature type="domain" description="Acyltransferase 3" evidence="2">
    <location>
        <begin position="12"/>
        <end position="324"/>
    </location>
</feature>
<feature type="transmembrane region" description="Helical" evidence="1">
    <location>
        <begin position="282"/>
        <end position="301"/>
    </location>
</feature>
<proteinExistence type="predicted"/>
<evidence type="ECO:0000313" key="3">
    <source>
        <dbReference type="EMBL" id="SFI49513.1"/>
    </source>
</evidence>
<dbReference type="PANTHER" id="PTHR23028">
    <property type="entry name" value="ACETYLTRANSFERASE"/>
    <property type="match status" value="1"/>
</dbReference>
<organism evidence="3 4">
    <name type="scientific">Jannaschia pohangensis</name>
    <dbReference type="NCBI Taxonomy" id="390807"/>
    <lineage>
        <taxon>Bacteria</taxon>
        <taxon>Pseudomonadati</taxon>
        <taxon>Pseudomonadota</taxon>
        <taxon>Alphaproteobacteria</taxon>
        <taxon>Rhodobacterales</taxon>
        <taxon>Roseobacteraceae</taxon>
        <taxon>Jannaschia</taxon>
    </lineage>
</organism>
<evidence type="ECO:0000256" key="1">
    <source>
        <dbReference type="SAM" id="Phobius"/>
    </source>
</evidence>
<feature type="transmembrane region" description="Helical" evidence="1">
    <location>
        <begin position="155"/>
        <end position="176"/>
    </location>
</feature>
<dbReference type="Proteomes" id="UP000199110">
    <property type="component" value="Unassembled WGS sequence"/>
</dbReference>
<dbReference type="InterPro" id="IPR050879">
    <property type="entry name" value="Acyltransferase_3"/>
</dbReference>
<feature type="transmembrane region" description="Helical" evidence="1">
    <location>
        <begin position="88"/>
        <end position="107"/>
    </location>
</feature>
<keyword evidence="1" id="KW-1133">Transmembrane helix</keyword>
<keyword evidence="3" id="KW-0378">Hydrolase</keyword>